<dbReference type="InterPro" id="IPR007807">
    <property type="entry name" value="TcmA/NAT10_helicase"/>
</dbReference>
<dbReference type="InterPro" id="IPR024914">
    <property type="entry name" value="tRNA_acetyltr_TmcA"/>
</dbReference>
<dbReference type="GO" id="GO:1904812">
    <property type="term" value="P:rRNA acetylation involved in maturation of SSU-rRNA"/>
    <property type="evidence" value="ECO:0007669"/>
    <property type="project" value="TreeGrafter"/>
</dbReference>
<dbReference type="GO" id="GO:0002101">
    <property type="term" value="P:tRNA wobble cytosine modification"/>
    <property type="evidence" value="ECO:0007669"/>
    <property type="project" value="UniProtKB-UniRule"/>
</dbReference>
<evidence type="ECO:0000259" key="12">
    <source>
        <dbReference type="Pfam" id="PF13718"/>
    </source>
</evidence>
<feature type="domain" description="TcmA/NAT10 helicase" evidence="10">
    <location>
        <begin position="184"/>
        <end position="351"/>
    </location>
</feature>
<dbReference type="GO" id="GO:1990883">
    <property type="term" value="F:18S rRNA cytidine N-acetyltransferase activity"/>
    <property type="evidence" value="ECO:0007669"/>
    <property type="project" value="TreeGrafter"/>
</dbReference>
<dbReference type="eggNOG" id="COG1444">
    <property type="taxonomic scope" value="Bacteria"/>
</dbReference>
<keyword evidence="3 9" id="KW-0808">Transferase</keyword>
<protein>
    <recommendedName>
        <fullName evidence="9">tRNA(Met) cytidine acetyltransferase TmcA</fullName>
        <ecNumber evidence="9">2.3.1.193</ecNumber>
    </recommendedName>
</protein>
<evidence type="ECO:0000313" key="14">
    <source>
        <dbReference type="Proteomes" id="UP000017800"/>
    </source>
</evidence>
<evidence type="ECO:0000256" key="3">
    <source>
        <dbReference type="ARBA" id="ARBA00022679"/>
    </source>
</evidence>
<reference evidence="13 14" key="2">
    <citation type="submission" date="2013-11" db="EMBL/GenBank/DDBJ databases">
        <title>Whole genome shotgun sequence of Vibrio halioticoli NBRC 102217.</title>
        <authorList>
            <person name="Isaki S."/>
            <person name="Kimura A."/>
            <person name="Ohji S."/>
            <person name="Hosoyama A."/>
            <person name="Fujita N."/>
            <person name="Hashimoto M."/>
            <person name="Hosoyama Y."/>
            <person name="Yamazoe A."/>
        </authorList>
    </citation>
    <scope>NUCLEOTIDE SEQUENCE [LARGE SCALE GENOMIC DNA]</scope>
    <source>
        <strain evidence="13 14">NBRC 102217</strain>
    </source>
</reference>
<evidence type="ECO:0000256" key="2">
    <source>
        <dbReference type="ARBA" id="ARBA00022555"/>
    </source>
</evidence>
<dbReference type="InterPro" id="IPR013562">
    <property type="entry name" value="TmcA/NAT10_N"/>
</dbReference>
<dbReference type="PANTHER" id="PTHR10925:SF5">
    <property type="entry name" value="RNA CYTIDINE ACETYLTRANSFERASE"/>
    <property type="match status" value="1"/>
</dbReference>
<dbReference type="Pfam" id="PF13718">
    <property type="entry name" value="GNAT_acetyltr_2"/>
    <property type="match status" value="1"/>
</dbReference>
<dbReference type="Pfam" id="PF05127">
    <property type="entry name" value="NAT10_TcmA_helicase"/>
    <property type="match status" value="1"/>
</dbReference>
<comment type="similarity">
    <text evidence="9">Belongs to the TmcA family.</text>
</comment>
<feature type="binding site" evidence="9">
    <location>
        <position position="164"/>
    </location>
    <ligand>
        <name>ATP</name>
        <dbReference type="ChEBI" id="CHEBI:30616"/>
    </ligand>
</feature>
<dbReference type="PANTHER" id="PTHR10925">
    <property type="entry name" value="N-ACETYLTRANSFERASE 10"/>
    <property type="match status" value="1"/>
</dbReference>
<dbReference type="SUPFAM" id="SSF55729">
    <property type="entry name" value="Acyl-CoA N-acyltransferases (Nat)"/>
    <property type="match status" value="1"/>
</dbReference>
<dbReference type="InterPro" id="IPR027417">
    <property type="entry name" value="P-loop_NTPase"/>
</dbReference>
<evidence type="ECO:0000256" key="5">
    <source>
        <dbReference type="ARBA" id="ARBA00022741"/>
    </source>
</evidence>
<dbReference type="Pfam" id="PF08351">
    <property type="entry name" value="TmcA_N"/>
    <property type="match status" value="1"/>
</dbReference>
<keyword evidence="14" id="KW-1185">Reference proteome</keyword>
<comment type="function">
    <text evidence="9">Catalyzes the formation of N(4)-acetylcytidine (ac(4)C) at the wobble position of tRNA(Met), by using acetyl-CoA as an acetyl donor and ATP (or GTP).</text>
</comment>
<comment type="catalytic activity">
    <reaction evidence="9">
        <text>cytidine(34) in elongator tRNA(Met) + acetyl-CoA + ATP + H2O = N(4)-acetylcytidine(34) in elongator tRNA(Met) + ADP + phosphate + CoA + H(+)</text>
        <dbReference type="Rhea" id="RHEA:43788"/>
        <dbReference type="Rhea" id="RHEA-COMP:10693"/>
        <dbReference type="Rhea" id="RHEA-COMP:10694"/>
        <dbReference type="ChEBI" id="CHEBI:15377"/>
        <dbReference type="ChEBI" id="CHEBI:15378"/>
        <dbReference type="ChEBI" id="CHEBI:30616"/>
        <dbReference type="ChEBI" id="CHEBI:43474"/>
        <dbReference type="ChEBI" id="CHEBI:57287"/>
        <dbReference type="ChEBI" id="CHEBI:57288"/>
        <dbReference type="ChEBI" id="CHEBI:74900"/>
        <dbReference type="ChEBI" id="CHEBI:82748"/>
        <dbReference type="ChEBI" id="CHEBI:456216"/>
        <dbReference type="EC" id="2.3.1.193"/>
    </reaction>
</comment>
<dbReference type="Gene3D" id="3.40.630.30">
    <property type="match status" value="1"/>
</dbReference>
<dbReference type="GO" id="GO:0005524">
    <property type="term" value="F:ATP binding"/>
    <property type="evidence" value="ECO:0007669"/>
    <property type="project" value="UniProtKB-UniRule"/>
</dbReference>
<dbReference type="GO" id="GO:0051391">
    <property type="term" value="P:tRNA acetylation"/>
    <property type="evidence" value="ECO:0007669"/>
    <property type="project" value="UniProtKB-UniRule"/>
</dbReference>
<feature type="binding site" evidence="9">
    <location>
        <position position="333"/>
    </location>
    <ligand>
        <name>ATP</name>
        <dbReference type="ChEBI" id="CHEBI:30616"/>
    </ligand>
</feature>
<feature type="domain" description="N-acetyltransferase" evidence="12">
    <location>
        <begin position="386"/>
        <end position="498"/>
    </location>
</feature>
<reference evidence="13 14" key="1">
    <citation type="submission" date="2013-10" db="EMBL/GenBank/DDBJ databases">
        <authorList>
            <person name="Ichikawa N."/>
            <person name="Kimura A."/>
            <person name="Ohji S."/>
            <person name="Hosoyama A."/>
            <person name="Fujita N."/>
        </authorList>
    </citation>
    <scope>NUCLEOTIDE SEQUENCE [LARGE SCALE GENOMIC DNA]</scope>
    <source>
        <strain evidence="13 14">NBRC 102217</strain>
    </source>
</reference>
<evidence type="ECO:0000256" key="6">
    <source>
        <dbReference type="ARBA" id="ARBA00022840"/>
    </source>
</evidence>
<dbReference type="GO" id="GO:0051392">
    <property type="term" value="F:tRNA cytidine N4-acetyltransferase activity"/>
    <property type="evidence" value="ECO:0007669"/>
    <property type="project" value="UniProtKB-UniRule"/>
</dbReference>
<feature type="binding site" evidence="9">
    <location>
        <begin position="477"/>
        <end position="479"/>
    </location>
    <ligand>
        <name>acetyl-CoA</name>
        <dbReference type="ChEBI" id="CHEBI:57288"/>
    </ligand>
</feature>
<dbReference type="InterPro" id="IPR000182">
    <property type="entry name" value="GNAT_dom"/>
</dbReference>
<comment type="caution">
    <text evidence="9">Lacks conserved residue(s) required for the propagation of feature annotation.</text>
</comment>
<feature type="domain" description="TmcA/NAT10 N-terminal" evidence="11">
    <location>
        <begin position="11"/>
        <end position="117"/>
    </location>
</feature>
<keyword evidence="4 9" id="KW-0819">tRNA processing</keyword>
<name>V5FIU2_9VIBR</name>
<keyword evidence="1 9" id="KW-0963">Cytoplasm</keyword>
<comment type="subcellular location">
    <subcellularLocation>
        <location evidence="9">Cytoplasm</location>
    </subcellularLocation>
</comment>
<dbReference type="EMBL" id="BAUJ01000011">
    <property type="protein sequence ID" value="GAD88862.1"/>
    <property type="molecule type" value="Genomic_DNA"/>
</dbReference>
<evidence type="ECO:0000313" key="13">
    <source>
        <dbReference type="EMBL" id="GAD88862.1"/>
    </source>
</evidence>
<evidence type="ECO:0000256" key="8">
    <source>
        <dbReference type="ARBA" id="ARBA00023315"/>
    </source>
</evidence>
<dbReference type="HAMAP" id="MF_01886">
    <property type="entry name" value="tRNA_acetyltr_TmcA"/>
    <property type="match status" value="1"/>
</dbReference>
<dbReference type="Gene3D" id="1.20.120.890">
    <property type="entry name" value="tRNA(Met) cytidine acetyltransferase, tail domain"/>
    <property type="match status" value="1"/>
</dbReference>
<dbReference type="InterPro" id="IPR032672">
    <property type="entry name" value="TmcA/NAT10/Kre33"/>
</dbReference>
<organism evidence="13 14">
    <name type="scientific">Vibrio halioticoli NBRC 102217</name>
    <dbReference type="NCBI Taxonomy" id="1219072"/>
    <lineage>
        <taxon>Bacteria</taxon>
        <taxon>Pseudomonadati</taxon>
        <taxon>Pseudomonadota</taxon>
        <taxon>Gammaproteobacteria</taxon>
        <taxon>Vibrionales</taxon>
        <taxon>Vibrionaceae</taxon>
        <taxon>Vibrio</taxon>
    </lineage>
</organism>
<keyword evidence="8 9" id="KW-0012">Acyltransferase</keyword>
<dbReference type="SUPFAM" id="SSF52540">
    <property type="entry name" value="P-loop containing nucleoside triphosphate hydrolases"/>
    <property type="match status" value="1"/>
</dbReference>
<proteinExistence type="inferred from homology"/>
<gene>
    <name evidence="9 13" type="primary">tmcA</name>
    <name evidence="13" type="ORF">VHA01S_011_00010</name>
</gene>
<dbReference type="Gene3D" id="3.40.50.300">
    <property type="entry name" value="P-loop containing nucleotide triphosphate hydrolases"/>
    <property type="match status" value="1"/>
</dbReference>
<dbReference type="InterPro" id="IPR038321">
    <property type="entry name" value="TmcA_C_sf"/>
</dbReference>
<dbReference type="GO" id="GO:0005737">
    <property type="term" value="C:cytoplasm"/>
    <property type="evidence" value="ECO:0007669"/>
    <property type="project" value="UniProtKB-SubCell"/>
</dbReference>
<dbReference type="AlphaFoldDB" id="V5FIU2"/>
<dbReference type="Gene3D" id="3.40.50.11040">
    <property type="match status" value="1"/>
</dbReference>
<evidence type="ECO:0000256" key="1">
    <source>
        <dbReference type="ARBA" id="ARBA00022490"/>
    </source>
</evidence>
<keyword evidence="6 9" id="KW-0067">ATP-binding</keyword>
<keyword evidence="2 9" id="KW-0820">tRNA-binding</keyword>
<dbReference type="Proteomes" id="UP000017800">
    <property type="component" value="Unassembled WGS sequence"/>
</dbReference>
<dbReference type="GO" id="GO:0000049">
    <property type="term" value="F:tRNA binding"/>
    <property type="evidence" value="ECO:0007669"/>
    <property type="project" value="UniProtKB-UniRule"/>
</dbReference>
<evidence type="ECO:0000259" key="11">
    <source>
        <dbReference type="Pfam" id="PF08351"/>
    </source>
</evidence>
<dbReference type="EC" id="2.3.1.193" evidence="9"/>
<keyword evidence="5 9" id="KW-0547">Nucleotide-binding</keyword>
<evidence type="ECO:0000256" key="4">
    <source>
        <dbReference type="ARBA" id="ARBA00022694"/>
    </source>
</evidence>
<dbReference type="InterPro" id="IPR016181">
    <property type="entry name" value="Acyl_CoA_acyltransferase"/>
</dbReference>
<sequence>MPLPYRSHAQQLLILQSQAFQSQHRIGVILKGSEQWQQQVLQHLGELHRYQRALVLGERTLSYAETVTFKQARQKLGQESDLIVADLNCAFDANGFTAVTGTLKGGSLLLILPNTDSVQFSELWMARACQSFISICESSPSVIETGSDFTQVQMIPAVDRFSQQRQAIEAIHKVLSGHRKRPLVITADRGRGKSAALGIAAAQIIKNSNKHVVITAPSTQAVKTLFEHASKELGIAPQKGYHLCLETGASLRFIAPDELLRDSVNCDLLLVDEAAAIPLPLLQSIVERYHRTCFATTVHGYEGCGRGFSIKFSAWLNQHRPGWKSLKLTQPIRWSLGDPVEAWLFDTFLLDAEIESLSLNDYSDAKLLELDITDSTHCVTSLRKAFALLVNAHYQTSPNDVFQLLDDPNIRLYQVISQQQVVGVILGYREGGLNESQLQDIQLGKRRPAGHLVPISLVSNLADNRPALVASLRVMRIAVHPETQGIGLGSWMLSQLASLQEPEVAYLSTSFGVNSELFNFWCNNGFEAVRLGSKQDQASGCFSASMVKALNSLVGWKEDAQRQLQIHLIDTASDIHLNLPTTLLLRLFISETQNTLTLNERTYKLISNYTLGGASFEATRILVQQLLVSHLSSVLQRSAEYDAKDYADLSLIADLSIKKQSWAKVCQEHGFTGRKQAEAQYRQAISYYLLTTQPV</sequence>
<evidence type="ECO:0000256" key="9">
    <source>
        <dbReference type="HAMAP-Rule" id="MF_01886"/>
    </source>
</evidence>
<comment type="caution">
    <text evidence="13">The sequence shown here is derived from an EMBL/GenBank/DDBJ whole genome shotgun (WGS) entry which is preliminary data.</text>
</comment>
<feature type="binding site" evidence="9">
    <location>
        <position position="516"/>
    </location>
    <ligand>
        <name>acetyl-CoA</name>
        <dbReference type="ChEBI" id="CHEBI:57288"/>
    </ligand>
</feature>
<keyword evidence="7 9" id="KW-0694">RNA-binding</keyword>
<evidence type="ECO:0000256" key="7">
    <source>
        <dbReference type="ARBA" id="ARBA00022884"/>
    </source>
</evidence>
<accession>V5FIU2</accession>
<evidence type="ECO:0000259" key="10">
    <source>
        <dbReference type="Pfam" id="PF05127"/>
    </source>
</evidence>